<gene>
    <name evidence="1" type="ORF">Q5H91_04755</name>
</gene>
<organism evidence="1 2">
    <name type="scientific">Sphingomonas aurea</name>
    <dbReference type="NCBI Taxonomy" id="3063994"/>
    <lineage>
        <taxon>Bacteria</taxon>
        <taxon>Pseudomonadati</taxon>
        <taxon>Pseudomonadota</taxon>
        <taxon>Alphaproteobacteria</taxon>
        <taxon>Sphingomonadales</taxon>
        <taxon>Sphingomonadaceae</taxon>
        <taxon>Sphingomonas</taxon>
    </lineage>
</organism>
<dbReference type="Pfam" id="PF10013">
    <property type="entry name" value="DUF2256"/>
    <property type="match status" value="1"/>
</dbReference>
<proteinExistence type="predicted"/>
<dbReference type="PANTHER" id="PTHR37463">
    <property type="entry name" value="GSL3115 PROTEIN"/>
    <property type="match status" value="1"/>
</dbReference>
<reference evidence="1 2" key="1">
    <citation type="submission" date="2023-07" db="EMBL/GenBank/DDBJ databases">
        <authorList>
            <person name="Kim M.K."/>
        </authorList>
    </citation>
    <scope>NUCLEOTIDE SEQUENCE [LARGE SCALE GENOMIC DNA]</scope>
    <source>
        <strain evidence="1 2">KR1UV-12</strain>
    </source>
</reference>
<protein>
    <submittedName>
        <fullName evidence="1">DUF2256 domain-containing protein</fullName>
    </submittedName>
</protein>
<evidence type="ECO:0000313" key="2">
    <source>
        <dbReference type="Proteomes" id="UP001230685"/>
    </source>
</evidence>
<evidence type="ECO:0000313" key="1">
    <source>
        <dbReference type="EMBL" id="MDP1026512.1"/>
    </source>
</evidence>
<keyword evidence="2" id="KW-1185">Reference proteome</keyword>
<dbReference type="PIRSF" id="PIRSF037205">
    <property type="entry name" value="UCP037205"/>
    <property type="match status" value="1"/>
</dbReference>
<dbReference type="RefSeq" id="WP_305172069.1">
    <property type="nucleotide sequence ID" value="NZ_JAUUDS010000001.1"/>
</dbReference>
<dbReference type="InterPro" id="IPR017136">
    <property type="entry name" value="UCP037205"/>
</dbReference>
<dbReference type="Proteomes" id="UP001230685">
    <property type="component" value="Unassembled WGS sequence"/>
</dbReference>
<dbReference type="PANTHER" id="PTHR37463:SF1">
    <property type="entry name" value="DUF2256 DOMAIN-CONTAINING PROTEIN"/>
    <property type="match status" value="1"/>
</dbReference>
<dbReference type="EMBL" id="JAUUDS010000001">
    <property type="protein sequence ID" value="MDP1026512.1"/>
    <property type="molecule type" value="Genomic_DNA"/>
</dbReference>
<comment type="caution">
    <text evidence="1">The sequence shown here is derived from an EMBL/GenBank/DDBJ whole genome shotgun (WGS) entry which is preliminary data.</text>
</comment>
<sequence length="47" mass="5633">MPNGVKKRDLPTKTCPACGRPFTWRKKWARDWEHVVYCSDACRRQRP</sequence>
<name>A0ABT9EI50_9SPHN</name>
<accession>A0ABT9EI50</accession>